<keyword evidence="6" id="KW-0822">Tryptophan biosynthesis</keyword>
<keyword evidence="7" id="KW-0057">Aromatic amino acid biosynthesis</keyword>
<dbReference type="Gene3D" id="3.20.20.70">
    <property type="entry name" value="Aldolase class I"/>
    <property type="match status" value="1"/>
</dbReference>
<evidence type="ECO:0000256" key="5">
    <source>
        <dbReference type="ARBA" id="ARBA00022605"/>
    </source>
</evidence>
<protein>
    <recommendedName>
        <fullName evidence="4">N-(5'-phosphoribosyl)anthranilate isomerase</fullName>
        <ecNumber evidence="3">5.3.1.24</ecNumber>
    </recommendedName>
</protein>
<keyword evidence="11" id="KW-1185">Reference proteome</keyword>
<dbReference type="GO" id="GO:0000162">
    <property type="term" value="P:L-tryptophan biosynthetic process"/>
    <property type="evidence" value="ECO:0007669"/>
    <property type="project" value="UniProtKB-KW"/>
</dbReference>
<evidence type="ECO:0000256" key="3">
    <source>
        <dbReference type="ARBA" id="ARBA00012572"/>
    </source>
</evidence>
<evidence type="ECO:0000313" key="10">
    <source>
        <dbReference type="EMBL" id="WPK27387.1"/>
    </source>
</evidence>
<dbReference type="InterPro" id="IPR044643">
    <property type="entry name" value="TrpF_fam"/>
</dbReference>
<dbReference type="Proteomes" id="UP001338582">
    <property type="component" value="Chromosome 6"/>
</dbReference>
<evidence type="ECO:0000256" key="6">
    <source>
        <dbReference type="ARBA" id="ARBA00022822"/>
    </source>
</evidence>
<comment type="similarity">
    <text evidence="2">Belongs to the TrpF family.</text>
</comment>
<dbReference type="GeneID" id="88175834"/>
<accession>A0AAX4HH88</accession>
<feature type="domain" description="N-(5'phosphoribosyl) anthranilate isomerase (PRAI)" evidence="9">
    <location>
        <begin position="79"/>
        <end position="247"/>
    </location>
</feature>
<dbReference type="InterPro" id="IPR011060">
    <property type="entry name" value="RibuloseP-bd_barrel"/>
</dbReference>
<dbReference type="PANTHER" id="PTHR42894">
    <property type="entry name" value="N-(5'-PHOSPHORIBOSYL)ANTHRANILATE ISOMERASE"/>
    <property type="match status" value="1"/>
</dbReference>
<dbReference type="InterPro" id="IPR013785">
    <property type="entry name" value="Aldolase_TIM"/>
</dbReference>
<keyword evidence="5" id="KW-0028">Amino-acid biosynthesis</keyword>
<dbReference type="EC" id="5.3.1.24" evidence="3"/>
<dbReference type="InterPro" id="IPR001240">
    <property type="entry name" value="PRAI_dom"/>
</dbReference>
<gene>
    <name evidence="10" type="ORF">PUMCH_004774</name>
</gene>
<dbReference type="SUPFAM" id="SSF51366">
    <property type="entry name" value="Ribulose-phoshate binding barrel"/>
    <property type="match status" value="1"/>
</dbReference>
<evidence type="ECO:0000256" key="1">
    <source>
        <dbReference type="ARBA" id="ARBA00004664"/>
    </source>
</evidence>
<evidence type="ECO:0000256" key="7">
    <source>
        <dbReference type="ARBA" id="ARBA00023141"/>
    </source>
</evidence>
<evidence type="ECO:0000259" key="9">
    <source>
        <dbReference type="Pfam" id="PF00697"/>
    </source>
</evidence>
<reference evidence="10 11" key="1">
    <citation type="submission" date="2023-10" db="EMBL/GenBank/DDBJ databases">
        <title>Draft Genome Sequence of Candida saopaulonensis from a very Premature Infant with Sepsis.</title>
        <authorList>
            <person name="Ning Y."/>
            <person name="Dai R."/>
            <person name="Xiao M."/>
            <person name="Xu Y."/>
            <person name="Yan Q."/>
            <person name="Zhang L."/>
        </authorList>
    </citation>
    <scope>NUCLEOTIDE SEQUENCE [LARGE SCALE GENOMIC DNA]</scope>
    <source>
        <strain evidence="10 11">19XY460</strain>
    </source>
</reference>
<comment type="pathway">
    <text evidence="1">Amino-acid biosynthesis; L-tryptophan biosynthesis; L-tryptophan from chorismate: step 3/5.</text>
</comment>
<dbReference type="EMBL" id="CP138899">
    <property type="protein sequence ID" value="WPK27387.1"/>
    <property type="molecule type" value="Genomic_DNA"/>
</dbReference>
<dbReference type="HAMAP" id="MF_00135">
    <property type="entry name" value="PRAI"/>
    <property type="match status" value="1"/>
</dbReference>
<dbReference type="RefSeq" id="XP_062879765.1">
    <property type="nucleotide sequence ID" value="XM_063023695.1"/>
</dbReference>
<dbReference type="AlphaFoldDB" id="A0AAX4HH88"/>
<sequence length="254" mass="28148">MALLIKICGLRTAEAANQAIEAGADLLGVIMVPGRKRTVALDVAAEISKLAQNKRKALGRQFQSVNEILNHINSLKFDSHRAYFQKFKVLVEENGPFLVGVFRNQNIEDVFKLANQASVDFIQLHGSEDVSEYLARNDGLKYGIIKRYVIPDHTEQMKEFFPKVLESTHQGFGFPLLDSELGGEGQTIDWTLINDLDGDFMLAGGLNAENLSETKPFLKNVFGFDVSGGVENENGDKDLDKISRFVANGKQVLT</sequence>
<proteinExistence type="inferred from homology"/>
<dbReference type="Pfam" id="PF00697">
    <property type="entry name" value="PRAI"/>
    <property type="match status" value="1"/>
</dbReference>
<dbReference type="KEGG" id="asau:88175834"/>
<organism evidence="10 11">
    <name type="scientific">Australozyma saopauloensis</name>
    <dbReference type="NCBI Taxonomy" id="291208"/>
    <lineage>
        <taxon>Eukaryota</taxon>
        <taxon>Fungi</taxon>
        <taxon>Dikarya</taxon>
        <taxon>Ascomycota</taxon>
        <taxon>Saccharomycotina</taxon>
        <taxon>Pichiomycetes</taxon>
        <taxon>Metschnikowiaceae</taxon>
        <taxon>Australozyma</taxon>
    </lineage>
</organism>
<evidence type="ECO:0000313" key="11">
    <source>
        <dbReference type="Proteomes" id="UP001338582"/>
    </source>
</evidence>
<dbReference type="GO" id="GO:0004640">
    <property type="term" value="F:phosphoribosylanthranilate isomerase activity"/>
    <property type="evidence" value="ECO:0007669"/>
    <property type="project" value="UniProtKB-EC"/>
</dbReference>
<evidence type="ECO:0000256" key="2">
    <source>
        <dbReference type="ARBA" id="ARBA00007571"/>
    </source>
</evidence>
<evidence type="ECO:0000256" key="4">
    <source>
        <dbReference type="ARBA" id="ARBA00022272"/>
    </source>
</evidence>
<keyword evidence="8" id="KW-0413">Isomerase</keyword>
<name>A0AAX4HH88_9ASCO</name>
<evidence type="ECO:0000256" key="8">
    <source>
        <dbReference type="ARBA" id="ARBA00023235"/>
    </source>
</evidence>
<dbReference type="CDD" id="cd00405">
    <property type="entry name" value="PRAI"/>
    <property type="match status" value="1"/>
</dbReference>
<dbReference type="PANTHER" id="PTHR42894:SF1">
    <property type="entry name" value="N-(5'-PHOSPHORIBOSYL)ANTHRANILATE ISOMERASE"/>
    <property type="match status" value="1"/>
</dbReference>